<dbReference type="EMBL" id="JBHPBY010000013">
    <property type="protein sequence ID" value="MFC1848932.1"/>
    <property type="molecule type" value="Genomic_DNA"/>
</dbReference>
<dbReference type="Gene3D" id="2.40.10.220">
    <property type="entry name" value="predicted glycosyltransferase like domains"/>
    <property type="match status" value="2"/>
</dbReference>
<reference evidence="2 3" key="1">
    <citation type="submission" date="2024-09" db="EMBL/GenBank/DDBJ databases">
        <title>Laminarin stimulates single cell rates of sulfate reduction while oxygen inhibits transcriptomic activity in coastal marine sediment.</title>
        <authorList>
            <person name="Lindsay M."/>
            <person name="Orcutt B."/>
            <person name="Emerson D."/>
            <person name="Stepanauskas R."/>
            <person name="D'Angelo T."/>
        </authorList>
    </citation>
    <scope>NUCLEOTIDE SEQUENCE [LARGE SCALE GENOMIC DNA]</scope>
    <source>
        <strain evidence="2">SAG AM-311-K15</strain>
    </source>
</reference>
<name>A0ABV6YRV2_UNCC1</name>
<comment type="caution">
    <text evidence="2">The sequence shown here is derived from an EMBL/GenBank/DDBJ whole genome shotgun (WGS) entry which is preliminary data.</text>
</comment>
<gene>
    <name evidence="2" type="ORF">ACFL27_01875</name>
</gene>
<evidence type="ECO:0000313" key="3">
    <source>
        <dbReference type="Proteomes" id="UP001594351"/>
    </source>
</evidence>
<accession>A0ABV6YRV2</accession>
<evidence type="ECO:0000313" key="2">
    <source>
        <dbReference type="EMBL" id="MFC1848932.1"/>
    </source>
</evidence>
<feature type="domain" description="PilZ" evidence="1">
    <location>
        <begin position="29"/>
        <end position="100"/>
    </location>
</feature>
<sequence>MTDKSDISEKRIHKRFFVEGLVGTMRLATEVKILNLSIGGAAIEADRRLNLGQEYTLKIEDNNKILTLSGKVAWSNLKRFKSFGEGSSLPVYQAGLRFTNVLSDLSFDLLQFISQHTPLKEKRMVSFRFAIGARKSAILKSDFDYEVKRISLGGMLIETDQEFKKDDKYPMELIIGGTPFSFAGRVASCNPVETAGEKRYDIGIAFSNLSQEKTNILIEFIAKL</sequence>
<dbReference type="SUPFAM" id="SSF141371">
    <property type="entry name" value="PilZ domain-like"/>
    <property type="match status" value="1"/>
</dbReference>
<keyword evidence="3" id="KW-1185">Reference proteome</keyword>
<proteinExistence type="predicted"/>
<protein>
    <submittedName>
        <fullName evidence="2">PilZ domain-containing protein</fullName>
    </submittedName>
</protein>
<dbReference type="Proteomes" id="UP001594351">
    <property type="component" value="Unassembled WGS sequence"/>
</dbReference>
<dbReference type="Pfam" id="PF07238">
    <property type="entry name" value="PilZ"/>
    <property type="match status" value="2"/>
</dbReference>
<dbReference type="InterPro" id="IPR009875">
    <property type="entry name" value="PilZ_domain"/>
</dbReference>
<organism evidence="2 3">
    <name type="scientific">candidate division CSSED10-310 bacterium</name>
    <dbReference type="NCBI Taxonomy" id="2855610"/>
    <lineage>
        <taxon>Bacteria</taxon>
        <taxon>Bacteria division CSSED10-310</taxon>
    </lineage>
</organism>
<evidence type="ECO:0000259" key="1">
    <source>
        <dbReference type="Pfam" id="PF07238"/>
    </source>
</evidence>
<feature type="domain" description="PilZ" evidence="1">
    <location>
        <begin position="143"/>
        <end position="222"/>
    </location>
</feature>